<sequence length="135" mass="16023">MRQTFLSLAKSSSQRVQVTTVIKPDNTALWAYRYFRTLQQHNNPILTKEYRQLPDDSQFIEKHYHNLRHYRDLVCGVGGQYEDIGDISELFLRLSKHVPIKDKRNPFWEKQLEQYNQFVTDLVATLRLNGGHLFV</sequence>
<comment type="caution">
    <text evidence="1">The sequence shown here is derived from an EMBL/GenBank/DDBJ whole genome shotgun (WGS) entry which is preliminary data.</text>
</comment>
<dbReference type="Proteomes" id="UP000307173">
    <property type="component" value="Unassembled WGS sequence"/>
</dbReference>
<feature type="non-terminal residue" evidence="1">
    <location>
        <position position="135"/>
    </location>
</feature>
<keyword evidence="2" id="KW-1185">Reference proteome</keyword>
<dbReference type="InterPro" id="IPR035283">
    <property type="entry name" value="Fmp23"/>
</dbReference>
<dbReference type="AlphaFoldDB" id="A0A4T0WYL8"/>
<protein>
    <submittedName>
        <fullName evidence="1">Uncharacterized protein</fullName>
    </submittedName>
</protein>
<evidence type="ECO:0000313" key="1">
    <source>
        <dbReference type="EMBL" id="TID21124.1"/>
    </source>
</evidence>
<reference evidence="1 2" key="1">
    <citation type="journal article" date="2019" name="Front. Genet.">
        <title>Whole-Genome Sequencing of the Opportunistic Yeast Pathogen Candida inconspicua Uncovers Its Hybrid Origin.</title>
        <authorList>
            <person name="Mixao V."/>
            <person name="Hansen A.P."/>
            <person name="Saus E."/>
            <person name="Boekhout T."/>
            <person name="Lass-Florl C."/>
            <person name="Gabaldon T."/>
        </authorList>
    </citation>
    <scope>NUCLEOTIDE SEQUENCE [LARGE SCALE GENOMIC DNA]</scope>
    <source>
        <strain evidence="1 2">CBS 180</strain>
    </source>
</reference>
<evidence type="ECO:0000313" key="2">
    <source>
        <dbReference type="Proteomes" id="UP000307173"/>
    </source>
</evidence>
<dbReference type="Pfam" id="PF17315">
    <property type="entry name" value="FMP23"/>
    <property type="match status" value="1"/>
</dbReference>
<organism evidence="1 2">
    <name type="scientific">Pichia inconspicua</name>
    <dbReference type="NCBI Taxonomy" id="52247"/>
    <lineage>
        <taxon>Eukaryota</taxon>
        <taxon>Fungi</taxon>
        <taxon>Dikarya</taxon>
        <taxon>Ascomycota</taxon>
        <taxon>Saccharomycotina</taxon>
        <taxon>Pichiomycetes</taxon>
        <taxon>Pichiales</taxon>
        <taxon>Pichiaceae</taxon>
        <taxon>Pichia</taxon>
    </lineage>
</organism>
<dbReference type="EMBL" id="SELW01000554">
    <property type="protein sequence ID" value="TID21124.1"/>
    <property type="molecule type" value="Genomic_DNA"/>
</dbReference>
<accession>A0A4T0WYL8</accession>
<gene>
    <name evidence="1" type="ORF">CANINC_003517</name>
</gene>
<dbReference type="OrthoDB" id="4029988at2759"/>
<proteinExistence type="predicted"/>
<name>A0A4T0WYL8_9ASCO</name>